<keyword evidence="3" id="KW-1185">Reference proteome</keyword>
<evidence type="ECO:0008006" key="4">
    <source>
        <dbReference type="Google" id="ProtNLM"/>
    </source>
</evidence>
<dbReference type="Proteomes" id="UP000465812">
    <property type="component" value="Chromosome"/>
</dbReference>
<evidence type="ECO:0000313" key="2">
    <source>
        <dbReference type="EMBL" id="BBY39073.1"/>
    </source>
</evidence>
<name>A0ABN6ABG4_MYCNT</name>
<evidence type="ECO:0000313" key="3">
    <source>
        <dbReference type="Proteomes" id="UP000465812"/>
    </source>
</evidence>
<organism evidence="2 3">
    <name type="scientific">Mycobacterium mantenii</name>
    <dbReference type="NCBI Taxonomy" id="560555"/>
    <lineage>
        <taxon>Bacteria</taxon>
        <taxon>Bacillati</taxon>
        <taxon>Actinomycetota</taxon>
        <taxon>Actinomycetes</taxon>
        <taxon>Mycobacteriales</taxon>
        <taxon>Mycobacteriaceae</taxon>
        <taxon>Mycobacterium</taxon>
        <taxon>Mycobacterium avium complex (MAC)</taxon>
    </lineage>
</organism>
<sequence>MWVSPFLACATGRAAAATAMTQVASDPATVVHFTAGPLLDGSAANEASMTLRAFAGPVADFVVLCRVLVSARDIRVRTGVN</sequence>
<reference evidence="2 3" key="1">
    <citation type="journal article" date="2019" name="Emerg. Microbes Infect.">
        <title>Comprehensive subspecies identification of 175 nontuberculous mycobacteria species based on 7547 genomic profiles.</title>
        <authorList>
            <person name="Matsumoto Y."/>
            <person name="Kinjo T."/>
            <person name="Motooka D."/>
            <person name="Nabeya D."/>
            <person name="Jung N."/>
            <person name="Uechi K."/>
            <person name="Horii T."/>
            <person name="Iida T."/>
            <person name="Fujita J."/>
            <person name="Nakamura S."/>
        </authorList>
    </citation>
    <scope>NUCLEOTIDE SEQUENCE [LARGE SCALE GENOMIC DNA]</scope>
    <source>
        <strain evidence="2 3">JCM 18113</strain>
    </source>
</reference>
<dbReference type="EMBL" id="AP022590">
    <property type="protein sequence ID" value="BBY39073.1"/>
    <property type="molecule type" value="Genomic_DNA"/>
</dbReference>
<feature type="chain" id="PRO_5045351143" description="Secreted protein" evidence="1">
    <location>
        <begin position="17"/>
        <end position="81"/>
    </location>
</feature>
<gene>
    <name evidence="2" type="ORF">MMAN_32070</name>
</gene>
<accession>A0ABN6ABG4</accession>
<proteinExistence type="predicted"/>
<keyword evidence="1" id="KW-0732">Signal</keyword>
<feature type="signal peptide" evidence="1">
    <location>
        <begin position="1"/>
        <end position="16"/>
    </location>
</feature>
<protein>
    <recommendedName>
        <fullName evidence="4">Secreted protein</fullName>
    </recommendedName>
</protein>
<evidence type="ECO:0000256" key="1">
    <source>
        <dbReference type="SAM" id="SignalP"/>
    </source>
</evidence>